<reference evidence="2 3" key="1">
    <citation type="submission" date="2019-01" db="EMBL/GenBank/DDBJ databases">
        <title>Draft genome sequences of three monokaryotic isolates of the white-rot basidiomycete fungus Dichomitus squalens.</title>
        <authorList>
            <consortium name="DOE Joint Genome Institute"/>
            <person name="Lopez S.C."/>
            <person name="Andreopoulos B."/>
            <person name="Pangilinan J."/>
            <person name="Lipzen A."/>
            <person name="Riley R."/>
            <person name="Ahrendt S."/>
            <person name="Ng V."/>
            <person name="Barry K."/>
            <person name="Daum C."/>
            <person name="Grigoriev I.V."/>
            <person name="Hilden K.S."/>
            <person name="Makela M.R."/>
            <person name="de Vries R.P."/>
        </authorList>
    </citation>
    <scope>NUCLEOTIDE SEQUENCE [LARGE SCALE GENOMIC DNA]</scope>
    <source>
        <strain evidence="2 3">CBS 464.89</strain>
    </source>
</reference>
<accession>A0A4Q9PIN8</accession>
<dbReference type="AlphaFoldDB" id="A0A4Q9PIN8"/>
<proteinExistence type="predicted"/>
<name>A0A4Q9PIN8_9APHY</name>
<protein>
    <submittedName>
        <fullName evidence="2">Uncharacterized protein</fullName>
    </submittedName>
</protein>
<evidence type="ECO:0000313" key="2">
    <source>
        <dbReference type="EMBL" id="TBU53927.1"/>
    </source>
</evidence>
<organism evidence="2 3">
    <name type="scientific">Dichomitus squalens</name>
    <dbReference type="NCBI Taxonomy" id="114155"/>
    <lineage>
        <taxon>Eukaryota</taxon>
        <taxon>Fungi</taxon>
        <taxon>Dikarya</taxon>
        <taxon>Basidiomycota</taxon>
        <taxon>Agaricomycotina</taxon>
        <taxon>Agaricomycetes</taxon>
        <taxon>Polyporales</taxon>
        <taxon>Polyporaceae</taxon>
        <taxon>Dichomitus</taxon>
    </lineage>
</organism>
<evidence type="ECO:0000256" key="1">
    <source>
        <dbReference type="SAM" id="MobiDB-lite"/>
    </source>
</evidence>
<evidence type="ECO:0000313" key="3">
    <source>
        <dbReference type="Proteomes" id="UP000292082"/>
    </source>
</evidence>
<keyword evidence="3" id="KW-1185">Reference proteome</keyword>
<gene>
    <name evidence="2" type="ORF">BD310DRAFT_936969</name>
</gene>
<dbReference type="Proteomes" id="UP000292082">
    <property type="component" value="Unassembled WGS sequence"/>
</dbReference>
<dbReference type="EMBL" id="ML145201">
    <property type="protein sequence ID" value="TBU53927.1"/>
    <property type="molecule type" value="Genomic_DNA"/>
</dbReference>
<sequence length="86" mass="9895">MQWSLVWTRSCHRITSYRSHFSRKIRRSRSAPRAWTPSHLSRPDPSRRGSGALRLRAASLTAKAASRCWRGCVSWYCFLDSQGVGE</sequence>
<feature type="region of interest" description="Disordered" evidence="1">
    <location>
        <begin position="29"/>
        <end position="49"/>
    </location>
</feature>